<dbReference type="EMBL" id="UZAM01008423">
    <property type="protein sequence ID" value="VDP04897.1"/>
    <property type="molecule type" value="Genomic_DNA"/>
</dbReference>
<dbReference type="WBParaSite" id="SBAD_0000478901-mRNA-1">
    <property type="protein sequence ID" value="SBAD_0000478901-mRNA-1"/>
    <property type="gene ID" value="SBAD_0000478901"/>
</dbReference>
<dbReference type="SMART" id="SM01368">
    <property type="entry name" value="RB_A"/>
    <property type="match status" value="1"/>
</dbReference>
<feature type="domain" description="Retinoblastoma-associated protein A-box" evidence="2">
    <location>
        <begin position="14"/>
        <end position="191"/>
    </location>
</feature>
<dbReference type="InterPro" id="IPR002720">
    <property type="entry name" value="RB_A"/>
</dbReference>
<dbReference type="PANTHER" id="PTHR13742:SF17">
    <property type="entry name" value="RE32990P-RELATED"/>
    <property type="match status" value="1"/>
</dbReference>
<evidence type="ECO:0000256" key="1">
    <source>
        <dbReference type="SAM" id="MobiDB-lite"/>
    </source>
</evidence>
<proteinExistence type="predicted"/>
<dbReference type="GO" id="GO:0006357">
    <property type="term" value="P:regulation of transcription by RNA polymerase II"/>
    <property type="evidence" value="ECO:0007669"/>
    <property type="project" value="InterPro"/>
</dbReference>
<organism evidence="5">
    <name type="scientific">Soboliphyme baturini</name>
    <dbReference type="NCBI Taxonomy" id="241478"/>
    <lineage>
        <taxon>Eukaryota</taxon>
        <taxon>Metazoa</taxon>
        <taxon>Ecdysozoa</taxon>
        <taxon>Nematoda</taxon>
        <taxon>Enoplea</taxon>
        <taxon>Dorylaimia</taxon>
        <taxon>Dioctophymatida</taxon>
        <taxon>Dioctophymatoidea</taxon>
        <taxon>Soboliphymatidae</taxon>
        <taxon>Soboliphyme</taxon>
    </lineage>
</organism>
<dbReference type="OrthoDB" id="5850159at2759"/>
<dbReference type="GO" id="GO:0000785">
    <property type="term" value="C:chromatin"/>
    <property type="evidence" value="ECO:0007669"/>
    <property type="project" value="TreeGrafter"/>
</dbReference>
<evidence type="ECO:0000313" key="4">
    <source>
        <dbReference type="Proteomes" id="UP000270296"/>
    </source>
</evidence>
<keyword evidence="4" id="KW-1185">Reference proteome</keyword>
<dbReference type="InterPro" id="IPR028309">
    <property type="entry name" value="RB_fam"/>
</dbReference>
<dbReference type="Gene3D" id="1.10.472.10">
    <property type="entry name" value="Cyclin-like"/>
    <property type="match status" value="2"/>
</dbReference>
<dbReference type="SUPFAM" id="SSF47954">
    <property type="entry name" value="Cyclin-like"/>
    <property type="match status" value="1"/>
</dbReference>
<sequence>MALAVILQGWRLDMMWIHVYLSEMNAELLPYITKLVSSMGESLILAWSVKDDTSDSEEHDDEGLQKFGIQHRHSSEMLYYRFLEKIIGDEKERSQSNDIANALKLEQFHRSLFACSAETVRYLYGNKKSFPWLLGVFNIQAFHFYKIIEVVIRADLELNRDTVKHLNDIEERVLEELAWTKDSVLWSEKSIDSVPPCSQVSLPSEACASVGLSTRTTCQKPGPSTDAKSVTVTKPVGSVKRRLDLDPSCSFKVSAIPVRATPTNCENREPLRSGSTLPIPAVESAPPTPNPHGEERGDLIKFYNSIFVARAEHYVKRIRSNGKKSSMEVTAEEGFDYRYKDLKTINNMMDEAEEAADDGRKDTYSTKRLLNFDIKASTLPPTFLKKWQEMEKELVDDCL</sequence>
<dbReference type="GO" id="GO:0030154">
    <property type="term" value="P:cell differentiation"/>
    <property type="evidence" value="ECO:0007669"/>
    <property type="project" value="TreeGrafter"/>
</dbReference>
<dbReference type="GO" id="GO:0005634">
    <property type="term" value="C:nucleus"/>
    <property type="evidence" value="ECO:0007669"/>
    <property type="project" value="InterPro"/>
</dbReference>
<dbReference type="Pfam" id="PF01858">
    <property type="entry name" value="RB_A"/>
    <property type="match status" value="1"/>
</dbReference>
<gene>
    <name evidence="3" type="ORF">SBAD_LOCUS4594</name>
</gene>
<dbReference type="GO" id="GO:2000134">
    <property type="term" value="P:negative regulation of G1/S transition of mitotic cell cycle"/>
    <property type="evidence" value="ECO:0007669"/>
    <property type="project" value="TreeGrafter"/>
</dbReference>
<dbReference type="PANTHER" id="PTHR13742">
    <property type="entry name" value="RETINOBLASTOMA-ASSOCIATED PROTEIN RB -RELATED"/>
    <property type="match status" value="1"/>
</dbReference>
<evidence type="ECO:0000259" key="2">
    <source>
        <dbReference type="SMART" id="SM01368"/>
    </source>
</evidence>
<feature type="region of interest" description="Disordered" evidence="1">
    <location>
        <begin position="264"/>
        <end position="295"/>
    </location>
</feature>
<dbReference type="GO" id="GO:0005667">
    <property type="term" value="C:transcription regulator complex"/>
    <property type="evidence" value="ECO:0007669"/>
    <property type="project" value="TreeGrafter"/>
</dbReference>
<name>A0A183ILU8_9BILA</name>
<dbReference type="AlphaFoldDB" id="A0A183ILU8"/>
<reference evidence="5" key="1">
    <citation type="submission" date="2016-06" db="UniProtKB">
        <authorList>
            <consortium name="WormBaseParasite"/>
        </authorList>
    </citation>
    <scope>IDENTIFICATION</scope>
</reference>
<dbReference type="GO" id="GO:0000977">
    <property type="term" value="F:RNA polymerase II transcription regulatory region sequence-specific DNA binding"/>
    <property type="evidence" value="ECO:0007669"/>
    <property type="project" value="TreeGrafter"/>
</dbReference>
<reference evidence="3 4" key="2">
    <citation type="submission" date="2018-11" db="EMBL/GenBank/DDBJ databases">
        <authorList>
            <consortium name="Pathogen Informatics"/>
        </authorList>
    </citation>
    <scope>NUCLEOTIDE SEQUENCE [LARGE SCALE GENOMIC DNA]</scope>
</reference>
<accession>A0A183ILU8</accession>
<dbReference type="Proteomes" id="UP000270296">
    <property type="component" value="Unassembled WGS sequence"/>
</dbReference>
<dbReference type="InterPro" id="IPR036915">
    <property type="entry name" value="Cyclin-like_sf"/>
</dbReference>
<evidence type="ECO:0000313" key="5">
    <source>
        <dbReference type="WBParaSite" id="SBAD_0000478901-mRNA-1"/>
    </source>
</evidence>
<evidence type="ECO:0000313" key="3">
    <source>
        <dbReference type="EMBL" id="VDP04897.1"/>
    </source>
</evidence>
<protein>
    <submittedName>
        <fullName evidence="5">RB_A domain-containing protein</fullName>
    </submittedName>
</protein>